<comment type="caution">
    <text evidence="1">The sequence shown here is derived from an EMBL/GenBank/DDBJ whole genome shotgun (WGS) entry which is preliminary data.</text>
</comment>
<protein>
    <submittedName>
        <fullName evidence="1">Uncharacterized protein</fullName>
    </submittedName>
</protein>
<dbReference type="EMBL" id="BARW01035561">
    <property type="protein sequence ID" value="GAJ21296.1"/>
    <property type="molecule type" value="Genomic_DNA"/>
</dbReference>
<accession>X1VUH9</accession>
<sequence length="37" mass="4063">MLKYRLLFGMLMAVAFTALILLDGWMDGSLTASAPDE</sequence>
<gene>
    <name evidence="1" type="ORF">S12H4_55439</name>
</gene>
<dbReference type="AlphaFoldDB" id="X1VUH9"/>
<organism evidence="1">
    <name type="scientific">marine sediment metagenome</name>
    <dbReference type="NCBI Taxonomy" id="412755"/>
    <lineage>
        <taxon>unclassified sequences</taxon>
        <taxon>metagenomes</taxon>
        <taxon>ecological metagenomes</taxon>
    </lineage>
</organism>
<name>X1VUH9_9ZZZZ</name>
<reference evidence="1" key="1">
    <citation type="journal article" date="2014" name="Front. Microbiol.">
        <title>High frequency of phylogenetically diverse reductive dehalogenase-homologous genes in deep subseafloor sedimentary metagenomes.</title>
        <authorList>
            <person name="Kawai M."/>
            <person name="Futagami T."/>
            <person name="Toyoda A."/>
            <person name="Takaki Y."/>
            <person name="Nishi S."/>
            <person name="Hori S."/>
            <person name="Arai W."/>
            <person name="Tsubouchi T."/>
            <person name="Morono Y."/>
            <person name="Uchiyama I."/>
            <person name="Ito T."/>
            <person name="Fujiyama A."/>
            <person name="Inagaki F."/>
            <person name="Takami H."/>
        </authorList>
    </citation>
    <scope>NUCLEOTIDE SEQUENCE</scope>
    <source>
        <strain evidence="1">Expedition CK06-06</strain>
    </source>
</reference>
<feature type="non-terminal residue" evidence="1">
    <location>
        <position position="37"/>
    </location>
</feature>
<evidence type="ECO:0000313" key="1">
    <source>
        <dbReference type="EMBL" id="GAJ21296.1"/>
    </source>
</evidence>
<proteinExistence type="predicted"/>